<evidence type="ECO:0000313" key="2">
    <source>
        <dbReference type="EMBL" id="THB60391.1"/>
    </source>
</evidence>
<dbReference type="Gene3D" id="1.20.1280.290">
    <property type="match status" value="1"/>
</dbReference>
<evidence type="ECO:0008006" key="4">
    <source>
        <dbReference type="Google" id="ProtNLM"/>
    </source>
</evidence>
<reference evidence="2 3" key="1">
    <citation type="submission" date="2019-01" db="EMBL/GenBank/DDBJ databases">
        <title>Vagococcus silagei sp. nov. isolated from brewer's grain.</title>
        <authorList>
            <person name="Guu J.-R."/>
        </authorList>
    </citation>
    <scope>NUCLEOTIDE SEQUENCE [LARGE SCALE GENOMIC DNA]</scope>
    <source>
        <strain evidence="2 3">2B-2</strain>
    </source>
</reference>
<evidence type="ECO:0000256" key="1">
    <source>
        <dbReference type="SAM" id="Phobius"/>
    </source>
</evidence>
<sequence length="98" mass="10633">MVIKTILTALGMVGGVFIVYSFIPQIKLLIETKDSAGHSITFWTIISFGITFAAIAMIGMNIINGIAFSTLGLINEITQILNASLAITTLILVKKYRK</sequence>
<organism evidence="2 3">
    <name type="scientific">Vagococcus silagei</name>
    <dbReference type="NCBI Taxonomy" id="2508885"/>
    <lineage>
        <taxon>Bacteria</taxon>
        <taxon>Bacillati</taxon>
        <taxon>Bacillota</taxon>
        <taxon>Bacilli</taxon>
        <taxon>Lactobacillales</taxon>
        <taxon>Enterococcaceae</taxon>
        <taxon>Vagococcus</taxon>
    </lineage>
</organism>
<dbReference type="EMBL" id="SDGV01000024">
    <property type="protein sequence ID" value="THB60391.1"/>
    <property type="molecule type" value="Genomic_DNA"/>
</dbReference>
<accession>A0A4S3B059</accession>
<keyword evidence="3" id="KW-1185">Reference proteome</keyword>
<feature type="transmembrane region" description="Helical" evidence="1">
    <location>
        <begin position="6"/>
        <end position="30"/>
    </location>
</feature>
<keyword evidence="1" id="KW-0812">Transmembrane</keyword>
<dbReference type="AlphaFoldDB" id="A0A4S3B059"/>
<feature type="transmembrane region" description="Helical" evidence="1">
    <location>
        <begin position="42"/>
        <end position="67"/>
    </location>
</feature>
<protein>
    <recommendedName>
        <fullName evidence="4">PQ-loop repeat-containing protein</fullName>
    </recommendedName>
</protein>
<proteinExistence type="predicted"/>
<keyword evidence="1" id="KW-0472">Membrane</keyword>
<feature type="transmembrane region" description="Helical" evidence="1">
    <location>
        <begin position="73"/>
        <end position="93"/>
    </location>
</feature>
<dbReference type="RefSeq" id="WP_136137612.1">
    <property type="nucleotide sequence ID" value="NZ_SDGV01000024.1"/>
</dbReference>
<dbReference type="Proteomes" id="UP000310506">
    <property type="component" value="Unassembled WGS sequence"/>
</dbReference>
<evidence type="ECO:0000313" key="3">
    <source>
        <dbReference type="Proteomes" id="UP000310506"/>
    </source>
</evidence>
<name>A0A4S3B059_9ENTE</name>
<comment type="caution">
    <text evidence="2">The sequence shown here is derived from an EMBL/GenBank/DDBJ whole genome shotgun (WGS) entry which is preliminary data.</text>
</comment>
<gene>
    <name evidence="2" type="ORF">ESZ54_10495</name>
</gene>
<keyword evidence="1" id="KW-1133">Transmembrane helix</keyword>